<dbReference type="EMBL" id="AZHD01000003">
    <property type="protein sequence ID" value="OAA65827.1"/>
    <property type="molecule type" value="Genomic_DNA"/>
</dbReference>
<evidence type="ECO:0000313" key="4">
    <source>
        <dbReference type="Proteomes" id="UP000076874"/>
    </source>
</evidence>
<keyword evidence="2" id="KW-0732">Signal</keyword>
<evidence type="ECO:0000313" key="3">
    <source>
        <dbReference type="EMBL" id="OAA65827.1"/>
    </source>
</evidence>
<protein>
    <submittedName>
        <fullName evidence="3">Uncharacterized protein</fullName>
    </submittedName>
</protein>
<feature type="region of interest" description="Disordered" evidence="1">
    <location>
        <begin position="70"/>
        <end position="110"/>
    </location>
</feature>
<proteinExistence type="predicted"/>
<feature type="compositionally biased region" description="Pro residues" evidence="1">
    <location>
        <begin position="85"/>
        <end position="98"/>
    </location>
</feature>
<reference evidence="3 4" key="1">
    <citation type="journal article" date="2016" name="Genome Biol. Evol.">
        <title>Divergent and convergent evolution of fungal pathogenicity.</title>
        <authorList>
            <person name="Shang Y."/>
            <person name="Xiao G."/>
            <person name="Zheng P."/>
            <person name="Cen K."/>
            <person name="Zhan S."/>
            <person name="Wang C."/>
        </authorList>
    </citation>
    <scope>NUCLEOTIDE SEQUENCE [LARGE SCALE GENOMIC DNA]</scope>
    <source>
        <strain evidence="3 4">RCEF 264</strain>
    </source>
</reference>
<evidence type="ECO:0000256" key="2">
    <source>
        <dbReference type="SAM" id="SignalP"/>
    </source>
</evidence>
<accession>A0A167Y4J3</accession>
<comment type="caution">
    <text evidence="3">The sequence shown here is derived from an EMBL/GenBank/DDBJ whole genome shotgun (WGS) entry which is preliminary data.</text>
</comment>
<keyword evidence="4" id="KW-1185">Reference proteome</keyword>
<organism evidence="3 4">
    <name type="scientific">Niveomyces insectorum RCEF 264</name>
    <dbReference type="NCBI Taxonomy" id="1081102"/>
    <lineage>
        <taxon>Eukaryota</taxon>
        <taxon>Fungi</taxon>
        <taxon>Dikarya</taxon>
        <taxon>Ascomycota</taxon>
        <taxon>Pezizomycotina</taxon>
        <taxon>Sordariomycetes</taxon>
        <taxon>Hypocreomycetidae</taxon>
        <taxon>Hypocreales</taxon>
        <taxon>Cordycipitaceae</taxon>
        <taxon>Niveomyces</taxon>
    </lineage>
</organism>
<dbReference type="Proteomes" id="UP000076874">
    <property type="component" value="Unassembled WGS sequence"/>
</dbReference>
<gene>
    <name evidence="3" type="ORF">SPI_02614</name>
</gene>
<dbReference type="AlphaFoldDB" id="A0A167Y4J3"/>
<feature type="signal peptide" evidence="2">
    <location>
        <begin position="1"/>
        <end position="24"/>
    </location>
</feature>
<evidence type="ECO:0000256" key="1">
    <source>
        <dbReference type="SAM" id="MobiDB-lite"/>
    </source>
</evidence>
<feature type="chain" id="PRO_5007894639" evidence="2">
    <location>
        <begin position="25"/>
        <end position="173"/>
    </location>
</feature>
<sequence length="173" mass="17818">MKLHTQAAFALLYVASQYVSSVDGSPAMPCTGMGAATTTVPPPGTSRTTHHPEENTLIHQATALHVAVPHSTAGAADSDREPSQQQPPPPPPPPPPPATTEAATSAAAAAGQAEKFRQTTYYTCVTMGSYSHCGWHEPILDVSTSAGARAQPLGQAWFVCAVAVGTALGMAFL</sequence>
<name>A0A167Y4J3_9HYPO</name>
<dbReference type="OrthoDB" id="3542181at2759"/>
<feature type="compositionally biased region" description="Low complexity" evidence="1">
    <location>
        <begin position="99"/>
        <end position="110"/>
    </location>
</feature>